<proteinExistence type="predicted"/>
<dbReference type="InParanoid" id="A0A5J5EYB5"/>
<gene>
    <name evidence="1" type="ORF">FN846DRAFT_946567</name>
</gene>
<evidence type="ECO:0000313" key="2">
    <source>
        <dbReference type="Proteomes" id="UP000326924"/>
    </source>
</evidence>
<accession>A0A5J5EYB5</accession>
<sequence>MCQIAYLTRGYLLLDSALFGNALSSQVICIAGVCVRKTDSCVTYLIFIGGWLLTGSPSCLSSRWSWRGRWIQAASTSPSFSAL</sequence>
<organism evidence="1 2">
    <name type="scientific">Sphaerosporella brunnea</name>
    <dbReference type="NCBI Taxonomy" id="1250544"/>
    <lineage>
        <taxon>Eukaryota</taxon>
        <taxon>Fungi</taxon>
        <taxon>Dikarya</taxon>
        <taxon>Ascomycota</taxon>
        <taxon>Pezizomycotina</taxon>
        <taxon>Pezizomycetes</taxon>
        <taxon>Pezizales</taxon>
        <taxon>Pyronemataceae</taxon>
        <taxon>Sphaerosporella</taxon>
    </lineage>
</organism>
<name>A0A5J5EYB5_9PEZI</name>
<dbReference type="Proteomes" id="UP000326924">
    <property type="component" value="Unassembled WGS sequence"/>
</dbReference>
<dbReference type="EMBL" id="VXIS01000075">
    <property type="protein sequence ID" value="KAA8907857.1"/>
    <property type="molecule type" value="Genomic_DNA"/>
</dbReference>
<keyword evidence="2" id="KW-1185">Reference proteome</keyword>
<protein>
    <submittedName>
        <fullName evidence="1">Uncharacterized protein</fullName>
    </submittedName>
</protein>
<dbReference type="AlphaFoldDB" id="A0A5J5EYB5"/>
<evidence type="ECO:0000313" key="1">
    <source>
        <dbReference type="EMBL" id="KAA8907857.1"/>
    </source>
</evidence>
<comment type="caution">
    <text evidence="1">The sequence shown here is derived from an EMBL/GenBank/DDBJ whole genome shotgun (WGS) entry which is preliminary data.</text>
</comment>
<reference evidence="1 2" key="1">
    <citation type="submission" date="2019-09" db="EMBL/GenBank/DDBJ databases">
        <title>Draft genome of the ectomycorrhizal ascomycete Sphaerosporella brunnea.</title>
        <authorList>
            <consortium name="DOE Joint Genome Institute"/>
            <person name="Benucci G.M."/>
            <person name="Marozzi G."/>
            <person name="Antonielli L."/>
            <person name="Sanchez S."/>
            <person name="Marco P."/>
            <person name="Wang X."/>
            <person name="Falini L.B."/>
            <person name="Barry K."/>
            <person name="Haridas S."/>
            <person name="Lipzen A."/>
            <person name="Labutti K."/>
            <person name="Grigoriev I.V."/>
            <person name="Murat C."/>
            <person name="Martin F."/>
            <person name="Albertini E."/>
            <person name="Donnini D."/>
            <person name="Bonito G."/>
        </authorList>
    </citation>
    <scope>NUCLEOTIDE SEQUENCE [LARGE SCALE GENOMIC DNA]</scope>
    <source>
        <strain evidence="1 2">Sb_GMNB300</strain>
    </source>
</reference>